<accession>A0A0F9ED57</accession>
<gene>
    <name evidence="1" type="ORF">LCGC14_2167690</name>
</gene>
<feature type="non-terminal residue" evidence="1">
    <location>
        <position position="61"/>
    </location>
</feature>
<evidence type="ECO:0000313" key="1">
    <source>
        <dbReference type="EMBL" id="KKL64176.1"/>
    </source>
</evidence>
<reference evidence="1" key="1">
    <citation type="journal article" date="2015" name="Nature">
        <title>Complex archaea that bridge the gap between prokaryotes and eukaryotes.</title>
        <authorList>
            <person name="Spang A."/>
            <person name="Saw J.H."/>
            <person name="Jorgensen S.L."/>
            <person name="Zaremba-Niedzwiedzka K."/>
            <person name="Martijn J."/>
            <person name="Lind A.E."/>
            <person name="van Eijk R."/>
            <person name="Schleper C."/>
            <person name="Guy L."/>
            <person name="Ettema T.J."/>
        </authorList>
    </citation>
    <scope>NUCLEOTIDE SEQUENCE</scope>
</reference>
<proteinExistence type="predicted"/>
<dbReference type="InterPro" id="IPR036770">
    <property type="entry name" value="Ankyrin_rpt-contain_sf"/>
</dbReference>
<sequence length="61" mass="6692">MQSGNLSAISDCIEQGVDINAEIGKEEFTLLAYSIVEGQTAITELLIQYEADVEKLSDRKT</sequence>
<name>A0A0F9ED57_9ZZZZ</name>
<dbReference type="EMBL" id="LAZR01027926">
    <property type="protein sequence ID" value="KKL64176.1"/>
    <property type="molecule type" value="Genomic_DNA"/>
</dbReference>
<dbReference type="Gene3D" id="1.25.40.20">
    <property type="entry name" value="Ankyrin repeat-containing domain"/>
    <property type="match status" value="1"/>
</dbReference>
<dbReference type="SUPFAM" id="SSF48403">
    <property type="entry name" value="Ankyrin repeat"/>
    <property type="match status" value="1"/>
</dbReference>
<dbReference type="AlphaFoldDB" id="A0A0F9ED57"/>
<protein>
    <submittedName>
        <fullName evidence="1">Uncharacterized protein</fullName>
    </submittedName>
</protein>
<comment type="caution">
    <text evidence="1">The sequence shown here is derived from an EMBL/GenBank/DDBJ whole genome shotgun (WGS) entry which is preliminary data.</text>
</comment>
<organism evidence="1">
    <name type="scientific">marine sediment metagenome</name>
    <dbReference type="NCBI Taxonomy" id="412755"/>
    <lineage>
        <taxon>unclassified sequences</taxon>
        <taxon>metagenomes</taxon>
        <taxon>ecological metagenomes</taxon>
    </lineage>
</organism>